<reference evidence="9" key="1">
    <citation type="submission" date="2021-01" db="EMBL/GenBank/DDBJ databases">
        <title>Adiantum capillus-veneris genome.</title>
        <authorList>
            <person name="Fang Y."/>
            <person name="Liao Q."/>
        </authorList>
    </citation>
    <scope>NUCLEOTIDE SEQUENCE</scope>
    <source>
        <strain evidence="9">H3</strain>
        <tissue evidence="9">Leaf</tissue>
    </source>
</reference>
<organism evidence="9 10">
    <name type="scientific">Adiantum capillus-veneris</name>
    <name type="common">Maidenhair fern</name>
    <dbReference type="NCBI Taxonomy" id="13818"/>
    <lineage>
        <taxon>Eukaryota</taxon>
        <taxon>Viridiplantae</taxon>
        <taxon>Streptophyta</taxon>
        <taxon>Embryophyta</taxon>
        <taxon>Tracheophyta</taxon>
        <taxon>Polypodiopsida</taxon>
        <taxon>Polypodiidae</taxon>
        <taxon>Polypodiales</taxon>
        <taxon>Pteridineae</taxon>
        <taxon>Pteridaceae</taxon>
        <taxon>Vittarioideae</taxon>
        <taxon>Adiantum</taxon>
    </lineage>
</organism>
<dbReference type="EMBL" id="JABFUD020000016">
    <property type="protein sequence ID" value="KAI5068175.1"/>
    <property type="molecule type" value="Genomic_DNA"/>
</dbReference>
<dbReference type="SUPFAM" id="SSF47459">
    <property type="entry name" value="HLH, helix-loop-helix DNA-binding domain"/>
    <property type="match status" value="1"/>
</dbReference>
<keyword evidence="10" id="KW-1185">Reference proteome</keyword>
<feature type="domain" description="BHLH" evidence="8">
    <location>
        <begin position="268"/>
        <end position="317"/>
    </location>
</feature>
<dbReference type="InterPro" id="IPR045843">
    <property type="entry name" value="IND-like"/>
</dbReference>
<dbReference type="Pfam" id="PF00010">
    <property type="entry name" value="HLH"/>
    <property type="match status" value="1"/>
</dbReference>
<protein>
    <recommendedName>
        <fullName evidence="8">BHLH domain-containing protein</fullName>
    </recommendedName>
</protein>
<dbReference type="GO" id="GO:0046983">
    <property type="term" value="F:protein dimerization activity"/>
    <property type="evidence" value="ECO:0007669"/>
    <property type="project" value="InterPro"/>
</dbReference>
<dbReference type="InterPro" id="IPR011598">
    <property type="entry name" value="bHLH_dom"/>
</dbReference>
<name>A0A9D4UHZ3_ADICA</name>
<dbReference type="SMART" id="SM00353">
    <property type="entry name" value="HLH"/>
    <property type="match status" value="1"/>
</dbReference>
<dbReference type="OrthoDB" id="1963626at2759"/>
<dbReference type="Proteomes" id="UP000886520">
    <property type="component" value="Chromosome 16"/>
</dbReference>
<dbReference type="PANTHER" id="PTHR16223">
    <property type="entry name" value="TRANSCRIPTION FACTOR BHLH83-RELATED"/>
    <property type="match status" value="1"/>
</dbReference>
<evidence type="ECO:0000256" key="7">
    <source>
        <dbReference type="SAM" id="MobiDB-lite"/>
    </source>
</evidence>
<evidence type="ECO:0000313" key="9">
    <source>
        <dbReference type="EMBL" id="KAI5068175.1"/>
    </source>
</evidence>
<comment type="caution">
    <text evidence="9">The sequence shown here is derived from an EMBL/GenBank/DDBJ whole genome shotgun (WGS) entry which is preliminary data.</text>
</comment>
<evidence type="ECO:0000256" key="1">
    <source>
        <dbReference type="ARBA" id="ARBA00004123"/>
    </source>
</evidence>
<feature type="compositionally biased region" description="Low complexity" evidence="7">
    <location>
        <begin position="152"/>
        <end position="168"/>
    </location>
</feature>
<dbReference type="PROSITE" id="PS50888">
    <property type="entry name" value="BHLH"/>
    <property type="match status" value="1"/>
</dbReference>
<evidence type="ECO:0000256" key="6">
    <source>
        <dbReference type="ARBA" id="ARBA00023242"/>
    </source>
</evidence>
<feature type="region of interest" description="Disordered" evidence="7">
    <location>
        <begin position="141"/>
        <end position="168"/>
    </location>
</feature>
<evidence type="ECO:0000256" key="5">
    <source>
        <dbReference type="ARBA" id="ARBA00023163"/>
    </source>
</evidence>
<sequence>MESNGWDFNFGDAGSDAMTSIDTDGSRHIDCGMHSDQVALSGTFSSVNSGVESNGVTSVQGGLQSLDMQDLVSQQHSSATLNLSSNHLLDVAKWFRQKRLQRALAISSTHGLSTAHSYADNGMQEAAKLTLRRIWEGAAGTVNESPSVGSNGSKTSSPQQVSSDSLSSPLIGSSPYFNCFPCGKEQTEHHSLLFQARPEFHDGMLDSFNGASVHMNHMRDAMWHSHPQMPRGVLVPSFPNHNGINQSQIPCEGSAGKTKPRVRARRGQATDPHSIAERLRRERIAERIKLLQELVPNTNKTDRAIMLDEIIEYVKFLLIQVKLLSMSRLGSAALILPIVAGVPEAKGTQASAEIQGEEKGAVPCAHFLDGY</sequence>
<dbReference type="GO" id="GO:0005634">
    <property type="term" value="C:nucleus"/>
    <property type="evidence" value="ECO:0007669"/>
    <property type="project" value="UniProtKB-SubCell"/>
</dbReference>
<keyword evidence="5" id="KW-0804">Transcription</keyword>
<feature type="region of interest" description="Disordered" evidence="7">
    <location>
        <begin position="245"/>
        <end position="271"/>
    </location>
</feature>
<evidence type="ECO:0000313" key="10">
    <source>
        <dbReference type="Proteomes" id="UP000886520"/>
    </source>
</evidence>
<evidence type="ECO:0000256" key="3">
    <source>
        <dbReference type="ARBA" id="ARBA00023015"/>
    </source>
</evidence>
<keyword evidence="6" id="KW-0539">Nucleus</keyword>
<feature type="compositionally biased region" description="Polar residues" evidence="7">
    <location>
        <begin position="142"/>
        <end position="151"/>
    </location>
</feature>
<keyword evidence="3" id="KW-0805">Transcription regulation</keyword>
<comment type="subunit">
    <text evidence="2">Homodimer.</text>
</comment>
<dbReference type="GO" id="GO:0000978">
    <property type="term" value="F:RNA polymerase II cis-regulatory region sequence-specific DNA binding"/>
    <property type="evidence" value="ECO:0007669"/>
    <property type="project" value="TreeGrafter"/>
</dbReference>
<dbReference type="InterPro" id="IPR036638">
    <property type="entry name" value="HLH_DNA-bd_sf"/>
</dbReference>
<gene>
    <name evidence="9" type="ORF">GOP47_0016520</name>
</gene>
<comment type="subcellular location">
    <subcellularLocation>
        <location evidence="1">Nucleus</location>
    </subcellularLocation>
</comment>
<dbReference type="FunFam" id="4.10.280.10:FF:000044">
    <property type="entry name" value="Basic helix-loop-helix transcription factor"/>
    <property type="match status" value="1"/>
</dbReference>
<dbReference type="AlphaFoldDB" id="A0A9D4UHZ3"/>
<evidence type="ECO:0000256" key="2">
    <source>
        <dbReference type="ARBA" id="ARBA00011738"/>
    </source>
</evidence>
<evidence type="ECO:0000259" key="8">
    <source>
        <dbReference type="PROSITE" id="PS50888"/>
    </source>
</evidence>
<evidence type="ECO:0000256" key="4">
    <source>
        <dbReference type="ARBA" id="ARBA00023125"/>
    </source>
</evidence>
<dbReference type="GO" id="GO:0000981">
    <property type="term" value="F:DNA-binding transcription factor activity, RNA polymerase II-specific"/>
    <property type="evidence" value="ECO:0007669"/>
    <property type="project" value="TreeGrafter"/>
</dbReference>
<accession>A0A9D4UHZ3</accession>
<dbReference type="Gene3D" id="4.10.280.10">
    <property type="entry name" value="Helix-loop-helix DNA-binding domain"/>
    <property type="match status" value="1"/>
</dbReference>
<proteinExistence type="predicted"/>
<keyword evidence="4" id="KW-0238">DNA-binding</keyword>
<dbReference type="PANTHER" id="PTHR16223:SF268">
    <property type="entry name" value="SPERMATOGENESIS- AND OOGENESIS-SPECIFIC BASIC HELIX-LOOP-HELIX-CONTAINING PROTEIN 2"/>
    <property type="match status" value="1"/>
</dbReference>